<dbReference type="EMBL" id="SELW01000507">
    <property type="protein sequence ID" value="TID24572.1"/>
    <property type="molecule type" value="Genomic_DNA"/>
</dbReference>
<proteinExistence type="predicted"/>
<organism evidence="1 2">
    <name type="scientific">Pichia inconspicua</name>
    <dbReference type="NCBI Taxonomy" id="52247"/>
    <lineage>
        <taxon>Eukaryota</taxon>
        <taxon>Fungi</taxon>
        <taxon>Dikarya</taxon>
        <taxon>Ascomycota</taxon>
        <taxon>Saccharomycotina</taxon>
        <taxon>Pichiomycetes</taxon>
        <taxon>Pichiales</taxon>
        <taxon>Pichiaceae</taxon>
        <taxon>Pichia</taxon>
    </lineage>
</organism>
<sequence length="248" mass="28600">MNSDDWNHVNPDLKAHLMAELHLEFERLSLNKDNSNFVIPEALFNVLKTSILNPLEDSIIRLLADIMFNGYAYWLEFLEEKKLTPFFYEGLNPFANIHKVFSIKKLNATPLKNNPVKHSKRKFDVHILETIQKMNTPGKLGIFDYFSTSDGKGSFGLFAKLPKRTRNNINAIKKIPPYRELDHNKEHLPNDHTGRIGYYIITYALNEYFKRGAPKFNGLKIMPFNGIALQSELVDTSKLNNEVSNNDT</sequence>
<dbReference type="AlphaFoldDB" id="A0A4V4NFK0"/>
<evidence type="ECO:0000313" key="1">
    <source>
        <dbReference type="EMBL" id="TID24572.1"/>
    </source>
</evidence>
<gene>
    <name evidence="1" type="ORF">CANINC_003044</name>
</gene>
<comment type="caution">
    <text evidence="1">The sequence shown here is derived from an EMBL/GenBank/DDBJ whole genome shotgun (WGS) entry which is preliminary data.</text>
</comment>
<name>A0A4V4NFK0_9ASCO</name>
<dbReference type="Proteomes" id="UP000307173">
    <property type="component" value="Unassembled WGS sequence"/>
</dbReference>
<keyword evidence="2" id="KW-1185">Reference proteome</keyword>
<evidence type="ECO:0000313" key="2">
    <source>
        <dbReference type="Proteomes" id="UP000307173"/>
    </source>
</evidence>
<accession>A0A4V4NFK0</accession>
<protein>
    <submittedName>
        <fullName evidence="1">Uncharacterized protein</fullName>
    </submittedName>
</protein>
<reference evidence="1 2" key="1">
    <citation type="journal article" date="2019" name="Front. Genet.">
        <title>Whole-Genome Sequencing of the Opportunistic Yeast Pathogen Candida inconspicua Uncovers Its Hybrid Origin.</title>
        <authorList>
            <person name="Mixao V."/>
            <person name="Hansen A.P."/>
            <person name="Saus E."/>
            <person name="Boekhout T."/>
            <person name="Lass-Florl C."/>
            <person name="Gabaldon T."/>
        </authorList>
    </citation>
    <scope>NUCLEOTIDE SEQUENCE [LARGE SCALE GENOMIC DNA]</scope>
    <source>
        <strain evidence="1 2">CBS 180</strain>
    </source>
</reference>